<protein>
    <submittedName>
        <fullName evidence="1">Uncharacterized protein</fullName>
    </submittedName>
</protein>
<dbReference type="Proteomes" id="UP000463700">
    <property type="component" value="Unassembled WGS sequence"/>
</dbReference>
<accession>A0A6N6W3J8</accession>
<dbReference type="RefSeq" id="WP_154566191.1">
    <property type="nucleotide sequence ID" value="NZ_JAMXWG010000001.1"/>
</dbReference>
<comment type="caution">
    <text evidence="1">The sequence shown here is derived from an EMBL/GenBank/DDBJ whole genome shotgun (WGS) entry which is preliminary data.</text>
</comment>
<evidence type="ECO:0000313" key="1">
    <source>
        <dbReference type="EMBL" id="KAE8755192.1"/>
    </source>
</evidence>
<proteinExistence type="predicted"/>
<dbReference type="AlphaFoldDB" id="A0A6N6W3J8"/>
<gene>
    <name evidence="1" type="ORF">FSO04_35520</name>
</gene>
<name>A0A6N6W3J8_9BURK</name>
<organism evidence="1 2">
    <name type="scientific">Paraburkholderia madseniana</name>
    <dbReference type="NCBI Taxonomy" id="2599607"/>
    <lineage>
        <taxon>Bacteria</taxon>
        <taxon>Pseudomonadati</taxon>
        <taxon>Pseudomonadota</taxon>
        <taxon>Betaproteobacteria</taxon>
        <taxon>Burkholderiales</taxon>
        <taxon>Burkholderiaceae</taxon>
        <taxon>Paraburkholderia</taxon>
    </lineage>
</organism>
<sequence>MSTIFAFNFDNLDALTMLWLGGQPAQALLSFNTSLINVWDGRLLETGFVNKVKDLHGAVLLRVALKR</sequence>
<dbReference type="EMBL" id="VOSW01000096">
    <property type="protein sequence ID" value="KAE8755192.1"/>
    <property type="molecule type" value="Genomic_DNA"/>
</dbReference>
<evidence type="ECO:0000313" key="2">
    <source>
        <dbReference type="Proteomes" id="UP000463700"/>
    </source>
</evidence>
<reference evidence="1 2" key="1">
    <citation type="journal article" date="2020" name="Int. J. Syst. Evol. Microbiol.">
        <title>Paraburkholderia madseniana sp. nov., a phenolic acid-degrading bacterium isolated from acidic forest soil.</title>
        <authorList>
            <person name="Wilhelm R.C."/>
            <person name="Murphy S.J.L."/>
            <person name="Feriancek N.M."/>
            <person name="Karasz D.C."/>
            <person name="DeRito C.M."/>
            <person name="Newman J.D."/>
            <person name="Buckley D.H."/>
        </authorList>
    </citation>
    <scope>NUCLEOTIDE SEQUENCE [LARGE SCALE GENOMIC DNA]</scope>
    <source>
        <strain evidence="1 2">RP11</strain>
    </source>
</reference>